<evidence type="ECO:0000313" key="2">
    <source>
        <dbReference type="Proteomes" id="UP000030143"/>
    </source>
</evidence>
<protein>
    <submittedName>
        <fullName evidence="1">Uncharacterized protein</fullName>
    </submittedName>
</protein>
<proteinExistence type="predicted"/>
<dbReference type="Proteomes" id="UP000030143">
    <property type="component" value="Unassembled WGS sequence"/>
</dbReference>
<name>A0A0A2JJH9_PENEN</name>
<dbReference type="OrthoDB" id="540004at2759"/>
<dbReference type="HOGENOM" id="CLU_2498553_0_0_1"/>
<comment type="caution">
    <text evidence="1">The sequence shown here is derived from an EMBL/GenBank/DDBJ whole genome shotgun (WGS) entry which is preliminary data.</text>
</comment>
<sequence>MAEACHPPTTELSKAERFEATHLAAHHGNYHQYYAKFRAPTLLDECLSNLPSDILRNARVIDLVEQAKAAYPEDKFDVVILLSVTK</sequence>
<accession>A0A0A2JJH9</accession>
<dbReference type="RefSeq" id="XP_016597135.1">
    <property type="nucleotide sequence ID" value="XM_016746346.1"/>
</dbReference>
<dbReference type="GeneID" id="27681766"/>
<dbReference type="AlphaFoldDB" id="A0A0A2JJH9"/>
<dbReference type="PhylomeDB" id="A0A0A2JJH9"/>
<dbReference type="STRING" id="27334.A0A0A2JJH9"/>
<keyword evidence="2" id="KW-1185">Reference proteome</keyword>
<gene>
    <name evidence="1" type="ORF">PEX2_090760</name>
</gene>
<reference evidence="1 2" key="1">
    <citation type="journal article" date="2015" name="Mol. Plant Microbe Interact.">
        <title>Genome, transcriptome, and functional analyses of Penicillium expansum provide new insights into secondary metabolism and pathogenicity.</title>
        <authorList>
            <person name="Ballester A.R."/>
            <person name="Marcet-Houben M."/>
            <person name="Levin E."/>
            <person name="Sela N."/>
            <person name="Selma-Lazaro C."/>
            <person name="Carmona L."/>
            <person name="Wisniewski M."/>
            <person name="Droby S."/>
            <person name="Gonzalez-Candelas L."/>
            <person name="Gabaldon T."/>
        </authorList>
    </citation>
    <scope>NUCLEOTIDE SEQUENCE [LARGE SCALE GENOMIC DNA]</scope>
    <source>
        <strain evidence="1 2">MD-8</strain>
    </source>
</reference>
<dbReference type="EMBL" id="JQFZ01000214">
    <property type="protein sequence ID" value="KGO54823.1"/>
    <property type="molecule type" value="Genomic_DNA"/>
</dbReference>
<dbReference type="VEuPathDB" id="FungiDB:PEXP_014700"/>
<organism evidence="1 2">
    <name type="scientific">Penicillium expansum</name>
    <name type="common">Blue mold rot fungus</name>
    <dbReference type="NCBI Taxonomy" id="27334"/>
    <lineage>
        <taxon>Eukaryota</taxon>
        <taxon>Fungi</taxon>
        <taxon>Dikarya</taxon>
        <taxon>Ascomycota</taxon>
        <taxon>Pezizomycotina</taxon>
        <taxon>Eurotiomycetes</taxon>
        <taxon>Eurotiomycetidae</taxon>
        <taxon>Eurotiales</taxon>
        <taxon>Aspergillaceae</taxon>
        <taxon>Penicillium</taxon>
    </lineage>
</organism>
<evidence type="ECO:0000313" key="1">
    <source>
        <dbReference type="EMBL" id="KGO54823.1"/>
    </source>
</evidence>